<sequence>MQHALMESAATAPSPNPLHSPPHSPSRLASLLESSPPSPPREAPKTYSQSMKEREDTPEAQPPIQDAMLDVELELGANAEVESDEGLSRQRAESPRVKEQDLPWPKRLTTIIELPDDAEGADEQEPSAEPELTLEQSTSDPLLTPSISSSHAPPAPGDSFPSKAAFYDACRAWGVATCGYAMSRYGEGKESVLACCSRRRISDCRVQISAGRSVEGAWVVTSESYILQHNHGSQKPCKRIYHRRDYPSLSPEADEHDKEDEDESDELATSDEESLGDASDEVKYRYAFPGVVPHIPGLPAVGDRFARLDELLLRLRIAVVPVTGINVCQERISDSIYRLVCQHARPSSVWGQVCTFAVVAEQDVSGSWVVGSNSNYKHSHGRDLRIIMDSGWRPLIRAFGRYSEAKDRRKLKQLEVASRRKAIAKASSRPRESLTSTRAHSSLPSPPPRRLRSNSERPSTTPSSPSPAKRSAIVQRQSFILDLPASPVAHSTARKRAPSTPLSSSSAFDKRARLSLAPPRLPSPPPSPSSFFSTLKTFLTALHPSLASSAALLDLGGIRDRSLLVMFVALEEETRQRMLVDLEMPLLQRHLLKAGMRRMLKGSAGSAMAAEGVTA</sequence>
<dbReference type="Proteomes" id="UP000193467">
    <property type="component" value="Unassembled WGS sequence"/>
</dbReference>
<evidence type="ECO:0000313" key="3">
    <source>
        <dbReference type="Proteomes" id="UP000193467"/>
    </source>
</evidence>
<feature type="compositionally biased region" description="Low complexity" evidence="1">
    <location>
        <begin position="456"/>
        <end position="467"/>
    </location>
</feature>
<feature type="compositionally biased region" description="Pro residues" evidence="1">
    <location>
        <begin position="14"/>
        <end position="24"/>
    </location>
</feature>
<feature type="region of interest" description="Disordered" evidence="1">
    <location>
        <begin position="248"/>
        <end position="277"/>
    </location>
</feature>
<proteinExistence type="predicted"/>
<evidence type="ECO:0000256" key="1">
    <source>
        <dbReference type="SAM" id="MobiDB-lite"/>
    </source>
</evidence>
<feature type="compositionally biased region" description="Acidic residues" evidence="1">
    <location>
        <begin position="118"/>
        <end position="128"/>
    </location>
</feature>
<feature type="compositionally biased region" description="Acidic residues" evidence="1">
    <location>
        <begin position="252"/>
        <end position="277"/>
    </location>
</feature>
<feature type="region of interest" description="Disordered" evidence="1">
    <location>
        <begin position="490"/>
        <end position="509"/>
    </location>
</feature>
<keyword evidence="3" id="KW-1185">Reference proteome</keyword>
<name>A0A1Y2F7D0_9BASI</name>
<evidence type="ECO:0000313" key="2">
    <source>
        <dbReference type="EMBL" id="ORY79793.1"/>
    </source>
</evidence>
<dbReference type="AlphaFoldDB" id="A0A1Y2F7D0"/>
<organism evidence="2 3">
    <name type="scientific">Leucosporidium creatinivorum</name>
    <dbReference type="NCBI Taxonomy" id="106004"/>
    <lineage>
        <taxon>Eukaryota</taxon>
        <taxon>Fungi</taxon>
        <taxon>Dikarya</taxon>
        <taxon>Basidiomycota</taxon>
        <taxon>Pucciniomycotina</taxon>
        <taxon>Microbotryomycetes</taxon>
        <taxon>Leucosporidiales</taxon>
        <taxon>Leucosporidium</taxon>
    </lineage>
</organism>
<dbReference type="InParanoid" id="A0A1Y2F7D0"/>
<feature type="region of interest" description="Disordered" evidence="1">
    <location>
        <begin position="1"/>
        <end position="104"/>
    </location>
</feature>
<gene>
    <name evidence="2" type="ORF">BCR35DRAFT_304627</name>
</gene>
<feature type="region of interest" description="Disordered" evidence="1">
    <location>
        <begin position="118"/>
        <end position="157"/>
    </location>
</feature>
<comment type="caution">
    <text evidence="2">The sequence shown here is derived from an EMBL/GenBank/DDBJ whole genome shotgun (WGS) entry which is preliminary data.</text>
</comment>
<dbReference type="EMBL" id="MCGR01000026">
    <property type="protein sequence ID" value="ORY79793.1"/>
    <property type="molecule type" value="Genomic_DNA"/>
</dbReference>
<protein>
    <submittedName>
        <fullName evidence="2">Uncharacterized protein</fullName>
    </submittedName>
</protein>
<feature type="compositionally biased region" description="Basic and acidic residues" evidence="1">
    <location>
        <begin position="86"/>
        <end position="101"/>
    </location>
</feature>
<feature type="compositionally biased region" description="Low complexity" evidence="1">
    <location>
        <begin position="25"/>
        <end position="35"/>
    </location>
</feature>
<reference evidence="2 3" key="1">
    <citation type="submission" date="2016-07" db="EMBL/GenBank/DDBJ databases">
        <title>Pervasive Adenine N6-methylation of Active Genes in Fungi.</title>
        <authorList>
            <consortium name="DOE Joint Genome Institute"/>
            <person name="Mondo S.J."/>
            <person name="Dannebaum R.O."/>
            <person name="Kuo R.C."/>
            <person name="Labutti K."/>
            <person name="Haridas S."/>
            <person name="Kuo A."/>
            <person name="Salamov A."/>
            <person name="Ahrendt S.R."/>
            <person name="Lipzen A."/>
            <person name="Sullivan W."/>
            <person name="Andreopoulos W.B."/>
            <person name="Clum A."/>
            <person name="Lindquist E."/>
            <person name="Daum C."/>
            <person name="Ramamoorthy G.K."/>
            <person name="Gryganskyi A."/>
            <person name="Culley D."/>
            <person name="Magnuson J.K."/>
            <person name="James T.Y."/>
            <person name="O'Malley M.A."/>
            <person name="Stajich J.E."/>
            <person name="Spatafora J.W."/>
            <person name="Visel A."/>
            <person name="Grigoriev I.V."/>
        </authorList>
    </citation>
    <scope>NUCLEOTIDE SEQUENCE [LARGE SCALE GENOMIC DNA]</scope>
    <source>
        <strain evidence="2 3">62-1032</strain>
    </source>
</reference>
<accession>A0A1Y2F7D0</accession>
<feature type="region of interest" description="Disordered" evidence="1">
    <location>
        <begin position="421"/>
        <end position="471"/>
    </location>
</feature>